<feature type="transmembrane region" description="Helical" evidence="1">
    <location>
        <begin position="12"/>
        <end position="31"/>
    </location>
</feature>
<name>A0A081XRU8_STRTO</name>
<feature type="transmembrane region" description="Helical" evidence="1">
    <location>
        <begin position="51"/>
        <end position="71"/>
    </location>
</feature>
<accession>A0A081XRU8</accession>
<keyword evidence="1" id="KW-1133">Transmembrane helix</keyword>
<evidence type="ECO:0000313" key="3">
    <source>
        <dbReference type="Proteomes" id="UP000028341"/>
    </source>
</evidence>
<proteinExistence type="predicted"/>
<dbReference type="AlphaFoldDB" id="A0A081XRU8"/>
<keyword evidence="1" id="KW-0812">Transmembrane</keyword>
<organism evidence="2 3">
    <name type="scientific">Streptomyces toyocaensis</name>
    <dbReference type="NCBI Taxonomy" id="55952"/>
    <lineage>
        <taxon>Bacteria</taxon>
        <taxon>Bacillati</taxon>
        <taxon>Actinomycetota</taxon>
        <taxon>Actinomycetes</taxon>
        <taxon>Kitasatosporales</taxon>
        <taxon>Streptomycetaceae</taxon>
        <taxon>Streptomyces</taxon>
    </lineage>
</organism>
<evidence type="ECO:0000313" key="2">
    <source>
        <dbReference type="EMBL" id="KES06271.1"/>
    </source>
</evidence>
<comment type="caution">
    <text evidence="2">The sequence shown here is derived from an EMBL/GenBank/DDBJ whole genome shotgun (WGS) entry which is preliminary data.</text>
</comment>
<feature type="transmembrane region" description="Helical" evidence="1">
    <location>
        <begin position="83"/>
        <end position="105"/>
    </location>
</feature>
<gene>
    <name evidence="2" type="ORF">BU52_16225</name>
</gene>
<dbReference type="eggNOG" id="ENOG5031UP6">
    <property type="taxonomic scope" value="Bacteria"/>
</dbReference>
<keyword evidence="3" id="KW-1185">Reference proteome</keyword>
<protein>
    <submittedName>
        <fullName evidence="2">Uncharacterized protein</fullName>
    </submittedName>
</protein>
<dbReference type="RefSeq" id="WP_235216347.1">
    <property type="nucleotide sequence ID" value="NZ_JBFADL010000032.1"/>
</dbReference>
<evidence type="ECO:0000256" key="1">
    <source>
        <dbReference type="SAM" id="Phobius"/>
    </source>
</evidence>
<dbReference type="Proteomes" id="UP000028341">
    <property type="component" value="Unassembled WGS sequence"/>
</dbReference>
<reference evidence="2 3" key="1">
    <citation type="submission" date="2014-02" db="EMBL/GenBank/DDBJ databases">
        <title>The genome announcement of Streptomyces toyocaensis NRRL15009.</title>
        <authorList>
            <person name="Hong H.-J."/>
            <person name="Kwun M.J."/>
        </authorList>
    </citation>
    <scope>NUCLEOTIDE SEQUENCE [LARGE SCALE GENOMIC DNA]</scope>
    <source>
        <strain evidence="2 3">NRRL 15009</strain>
    </source>
</reference>
<dbReference type="EMBL" id="JFCB01000012">
    <property type="protein sequence ID" value="KES06271.1"/>
    <property type="molecule type" value="Genomic_DNA"/>
</dbReference>
<sequence length="136" mass="14009">MNTTEPAAGSCLPWVGSAAFGAAAGAAAWALTTWARAYCDAGYEAGGRLELTFLLLLAPVAGALVGVMAQATGRRLSRHAPTAVRVALPTLLTVVATVWAAWWFFATQGTPAGYPGDSGLCPVSNIPPQWPAWIPA</sequence>
<keyword evidence="1" id="KW-0472">Membrane</keyword>